<proteinExistence type="predicted"/>
<dbReference type="EMBL" id="CP031222">
    <property type="protein sequence ID" value="AXI02326.1"/>
    <property type="molecule type" value="Genomic_DNA"/>
</dbReference>
<feature type="chain" id="PRO_5016939421" evidence="1">
    <location>
        <begin position="23"/>
        <end position="161"/>
    </location>
</feature>
<dbReference type="KEGG" id="mbah:HYN46_05430"/>
<dbReference type="Gene3D" id="3.40.250.10">
    <property type="entry name" value="Rhodanese-like domain"/>
    <property type="match status" value="1"/>
</dbReference>
<keyword evidence="1" id="KW-0732">Signal</keyword>
<keyword evidence="4" id="KW-1185">Reference proteome</keyword>
<feature type="domain" description="Rhodanese" evidence="2">
    <location>
        <begin position="56"/>
        <end position="143"/>
    </location>
</feature>
<protein>
    <submittedName>
        <fullName evidence="3">Rhodanese-like domain-containing protein</fullName>
    </submittedName>
</protein>
<feature type="signal peptide" evidence="1">
    <location>
        <begin position="1"/>
        <end position="22"/>
    </location>
</feature>
<dbReference type="OrthoDB" id="30052at2"/>
<evidence type="ECO:0000313" key="4">
    <source>
        <dbReference type="Proteomes" id="UP000253940"/>
    </source>
</evidence>
<dbReference type="Proteomes" id="UP000253940">
    <property type="component" value="Chromosome"/>
</dbReference>
<gene>
    <name evidence="3" type="ORF">HYN46_05430</name>
</gene>
<evidence type="ECO:0000256" key="1">
    <source>
        <dbReference type="SAM" id="SignalP"/>
    </source>
</evidence>
<dbReference type="PANTHER" id="PTHR43031">
    <property type="entry name" value="FAD-DEPENDENT OXIDOREDUCTASE"/>
    <property type="match status" value="1"/>
</dbReference>
<accession>A0A345P4W7</accession>
<organism evidence="3 4">
    <name type="scientific">Aquirhabdus parva</name>
    <dbReference type="NCBI Taxonomy" id="2283318"/>
    <lineage>
        <taxon>Bacteria</taxon>
        <taxon>Pseudomonadati</taxon>
        <taxon>Pseudomonadota</taxon>
        <taxon>Gammaproteobacteria</taxon>
        <taxon>Moraxellales</taxon>
        <taxon>Moraxellaceae</taxon>
        <taxon>Aquirhabdus</taxon>
    </lineage>
</organism>
<dbReference type="RefSeq" id="WP_114898436.1">
    <property type="nucleotide sequence ID" value="NZ_CP031222.1"/>
</dbReference>
<dbReference type="AlphaFoldDB" id="A0A345P4W7"/>
<dbReference type="PANTHER" id="PTHR43031:SF16">
    <property type="entry name" value="OXIDOREDUCTASE"/>
    <property type="match status" value="1"/>
</dbReference>
<dbReference type="InterPro" id="IPR036873">
    <property type="entry name" value="Rhodanese-like_dom_sf"/>
</dbReference>
<dbReference type="InterPro" id="IPR001763">
    <property type="entry name" value="Rhodanese-like_dom"/>
</dbReference>
<reference evidence="3 4" key="1">
    <citation type="submission" date="2018-07" db="EMBL/GenBank/DDBJ databases">
        <title>Genome sequencing of Moraxellaceae gen. HYN0046.</title>
        <authorList>
            <person name="Kim M."/>
            <person name="Yi H."/>
        </authorList>
    </citation>
    <scope>NUCLEOTIDE SEQUENCE [LARGE SCALE GENOMIC DNA]</scope>
    <source>
        <strain evidence="3 4">HYN0046</strain>
    </source>
</reference>
<dbReference type="SUPFAM" id="SSF52821">
    <property type="entry name" value="Rhodanese/Cell cycle control phosphatase"/>
    <property type="match status" value="1"/>
</dbReference>
<dbReference type="PROSITE" id="PS50206">
    <property type="entry name" value="RHODANESE_3"/>
    <property type="match status" value="1"/>
</dbReference>
<name>A0A345P4W7_9GAMM</name>
<evidence type="ECO:0000313" key="3">
    <source>
        <dbReference type="EMBL" id="AXI02326.1"/>
    </source>
</evidence>
<dbReference type="InterPro" id="IPR050229">
    <property type="entry name" value="GlpE_sulfurtransferase"/>
</dbReference>
<evidence type="ECO:0000259" key="2">
    <source>
        <dbReference type="PROSITE" id="PS50206"/>
    </source>
</evidence>
<sequence length="161" mass="16894">MNKFSPIVLSVLISVVTGHALAADADAAKPQQPAEHAYTAKSPKLNRAQIDALLAQPEKLVIVDVRRPDELSSVGAFPAYLNIQAKDLENRLAYIPKDRSVVTVSNHAGRAGPAADFLASKGFKVAGAIGVQDYEAEGGTLIKVTKPQPKPSADASAKAAQ</sequence>